<dbReference type="AlphaFoldDB" id="F7Q0T9"/>
<organism evidence="2 3">
    <name type="scientific">Haloplasma contractile SSD-17B</name>
    <dbReference type="NCBI Taxonomy" id="1033810"/>
    <lineage>
        <taxon>Bacteria</taxon>
        <taxon>Bacillati</taxon>
        <taxon>Mycoplasmatota</taxon>
        <taxon>Mollicutes</taxon>
        <taxon>Haloplasmatales</taxon>
        <taxon>Haloplasmataceae</taxon>
        <taxon>Haloplasma</taxon>
    </lineage>
</organism>
<reference evidence="2 3" key="1">
    <citation type="journal article" date="2011" name="J. Bacteriol.">
        <title>Genome sequence of Haloplasma contractile, an unusual contractile bacterium from a deep-sea anoxic brine lake.</title>
        <authorList>
            <person name="Antunes A."/>
            <person name="Alam I."/>
            <person name="El Dorry H."/>
            <person name="Siam R."/>
            <person name="Robertson A."/>
            <person name="Bajic V.B."/>
            <person name="Stingl U."/>
        </authorList>
    </citation>
    <scope>NUCLEOTIDE SEQUENCE [LARGE SCALE GENOMIC DNA]</scope>
    <source>
        <strain evidence="2 3">SSD-17B</strain>
    </source>
</reference>
<feature type="transmembrane region" description="Helical" evidence="1">
    <location>
        <begin position="12"/>
        <end position="31"/>
    </location>
</feature>
<dbReference type="EMBL" id="AFNU02000012">
    <property type="protein sequence ID" value="ERJ11312.1"/>
    <property type="molecule type" value="Genomic_DNA"/>
</dbReference>
<keyword evidence="1" id="KW-0812">Transmembrane</keyword>
<evidence type="ECO:0000313" key="2">
    <source>
        <dbReference type="EMBL" id="ERJ11312.1"/>
    </source>
</evidence>
<reference evidence="2 3" key="2">
    <citation type="journal article" date="2013" name="PLoS ONE">
        <title>INDIGO - INtegrated Data Warehouse of MIcrobial GenOmes with Examples from the Red Sea Extremophiles.</title>
        <authorList>
            <person name="Alam I."/>
            <person name="Antunes A."/>
            <person name="Kamau A.A."/>
            <person name="Ba Alawi W."/>
            <person name="Kalkatawi M."/>
            <person name="Stingl U."/>
            <person name="Bajic V.B."/>
        </authorList>
    </citation>
    <scope>NUCLEOTIDE SEQUENCE [LARGE SCALE GENOMIC DNA]</scope>
    <source>
        <strain evidence="2 3">SSD-17B</strain>
    </source>
</reference>
<evidence type="ECO:0000313" key="3">
    <source>
        <dbReference type="Proteomes" id="UP000005707"/>
    </source>
</evidence>
<gene>
    <name evidence="2" type="ORF">HLPCO_002614</name>
</gene>
<keyword evidence="1" id="KW-0472">Membrane</keyword>
<keyword evidence="3" id="KW-1185">Reference proteome</keyword>
<evidence type="ECO:0000256" key="1">
    <source>
        <dbReference type="SAM" id="Phobius"/>
    </source>
</evidence>
<sequence length="272" mass="31964">MFGIIDAMEGSLGYVLGVCILIPTVIFIMVAPRNFKVLYRKMYRRILVMAFTLIIGLPSVTLGINLYKQQQYSEKYNQIQEMLLDFDKDNMNTIGDYIEYLPKDYKNLKGIQEDYEMIMGNVYIIENSYVNENHLKMRNAFYKLSTFDEKSQNFDLSGYLETVDRDVFILDVYWSNDDGHYFQVKLNDLNPNNSTLYSSLPTHIEEGKDYYYFTGGDWESIGLKNVDNFSDRFNAYRIESVSVKELELYCFKDGKTYTLYSDDYDAFLQGFM</sequence>
<name>F7Q0T9_9MOLU</name>
<proteinExistence type="predicted"/>
<feature type="transmembrane region" description="Helical" evidence="1">
    <location>
        <begin position="43"/>
        <end position="67"/>
    </location>
</feature>
<dbReference type="Proteomes" id="UP000005707">
    <property type="component" value="Unassembled WGS sequence"/>
</dbReference>
<dbReference type="RefSeq" id="WP_008827213.1">
    <property type="nucleotide sequence ID" value="NZ_AFNU02000012.1"/>
</dbReference>
<keyword evidence="1" id="KW-1133">Transmembrane helix</keyword>
<dbReference type="InParanoid" id="F7Q0T9"/>
<comment type="caution">
    <text evidence="2">The sequence shown here is derived from an EMBL/GenBank/DDBJ whole genome shotgun (WGS) entry which is preliminary data.</text>
</comment>
<protein>
    <submittedName>
        <fullName evidence="2">Uncharacterized protein</fullName>
    </submittedName>
</protein>
<accession>F7Q0T9</accession>